<evidence type="ECO:0000313" key="2">
    <source>
        <dbReference type="EMBL" id="BDS07105.1"/>
    </source>
</evidence>
<dbReference type="AlphaFoldDB" id="A0AAT9FM63"/>
<feature type="compositionally biased region" description="Basic and acidic residues" evidence="1">
    <location>
        <begin position="320"/>
        <end position="333"/>
    </location>
</feature>
<feature type="region of interest" description="Disordered" evidence="1">
    <location>
        <begin position="28"/>
        <end position="78"/>
    </location>
</feature>
<proteinExistence type="predicted"/>
<sequence length="339" mass="38366">MKKPLISIVVLVIALGAAWLLFGNNDNDEGSGETQTVEEKTVRPASRKSAAAETKPQPAPEETRPPQRDTAADKPGTTAEPLSMAAEIAALKGQNNQVIMGKMAELANKYAIDPATREAFMDAVVATNDDTLLSHAASSIVRTLKRHDPEKAMDFLDTDYPPLGDHEIKSERHMIAINWVEKKPKDLMNYMVKAKEEGKVGSRDMAFMIAQWVKKDEDAAIQWLEASDWKHADDNMVTQAGQRVEGERAALWFSQIHDDKKRHDNYLHLYTNWQKKDPEAASAWVNNLPAEDRAMVMELGAKKVAENKAIREKYAREAREKKEKYARKMEEWRKNRKSR</sequence>
<dbReference type="EMBL" id="AP026866">
    <property type="protein sequence ID" value="BDS07105.1"/>
    <property type="molecule type" value="Genomic_DNA"/>
</dbReference>
<gene>
    <name evidence="2" type="ORF">NT6N_21450</name>
</gene>
<reference evidence="2" key="1">
    <citation type="submission" date="2024-07" db="EMBL/GenBank/DDBJ databases">
        <title>Complete genome sequence of Verrucomicrobiaceae bacterium NT6N.</title>
        <authorList>
            <person name="Huang C."/>
            <person name="Takami H."/>
            <person name="Hamasaki K."/>
        </authorList>
    </citation>
    <scope>NUCLEOTIDE SEQUENCE</scope>
    <source>
        <strain evidence="2">NT6N</strain>
    </source>
</reference>
<dbReference type="KEGG" id="osu:NT6N_21450"/>
<feature type="region of interest" description="Disordered" evidence="1">
    <location>
        <begin position="320"/>
        <end position="339"/>
    </location>
</feature>
<evidence type="ECO:0000256" key="1">
    <source>
        <dbReference type="SAM" id="MobiDB-lite"/>
    </source>
</evidence>
<organism evidence="2">
    <name type="scientific">Oceaniferula spumae</name>
    <dbReference type="NCBI Taxonomy" id="2979115"/>
    <lineage>
        <taxon>Bacteria</taxon>
        <taxon>Pseudomonadati</taxon>
        <taxon>Verrucomicrobiota</taxon>
        <taxon>Verrucomicrobiia</taxon>
        <taxon>Verrucomicrobiales</taxon>
        <taxon>Verrucomicrobiaceae</taxon>
        <taxon>Oceaniferula</taxon>
    </lineage>
</organism>
<evidence type="ECO:0008006" key="3">
    <source>
        <dbReference type="Google" id="ProtNLM"/>
    </source>
</evidence>
<protein>
    <recommendedName>
        <fullName evidence="3">HEAT repeat domain-containing protein</fullName>
    </recommendedName>
</protein>
<feature type="compositionally biased region" description="Basic and acidic residues" evidence="1">
    <location>
        <begin position="61"/>
        <end position="72"/>
    </location>
</feature>
<name>A0AAT9FM63_9BACT</name>
<accession>A0AAT9FM63</accession>